<dbReference type="Gene3D" id="3.40.50.300">
    <property type="entry name" value="P-loop containing nucleotide triphosphate hydrolases"/>
    <property type="match status" value="1"/>
</dbReference>
<dbReference type="InterPro" id="IPR027417">
    <property type="entry name" value="P-loop_NTPase"/>
</dbReference>
<dbReference type="PANTHER" id="PTHR12788:SF7">
    <property type="entry name" value="PROTEIN-TYROSINE SULFOTRANSFERASE-RELATED"/>
    <property type="match status" value="1"/>
</dbReference>
<evidence type="ECO:0000313" key="2">
    <source>
        <dbReference type="EMBL" id="MCE2594219.1"/>
    </source>
</evidence>
<comment type="caution">
    <text evidence="2">The sequence shown here is derived from an EMBL/GenBank/DDBJ whole genome shotgun (WGS) entry which is preliminary data.</text>
</comment>
<dbReference type="PANTHER" id="PTHR12788">
    <property type="entry name" value="PROTEIN-TYROSINE SULFOTRANSFERASE 2"/>
    <property type="match status" value="1"/>
</dbReference>
<dbReference type="RefSeq" id="WP_233051797.1">
    <property type="nucleotide sequence ID" value="NZ_JAIMJA010000004.1"/>
</dbReference>
<name>A0ABS8W5G9_9GAMM</name>
<dbReference type="EMBL" id="JAIMJA010000004">
    <property type="protein sequence ID" value="MCE2594219.1"/>
    <property type="molecule type" value="Genomic_DNA"/>
</dbReference>
<proteinExistence type="predicted"/>
<dbReference type="Pfam" id="PF13469">
    <property type="entry name" value="Sulfotransfer_3"/>
    <property type="match status" value="2"/>
</dbReference>
<dbReference type="SUPFAM" id="SSF52540">
    <property type="entry name" value="P-loop containing nucleoside triphosphate hydrolases"/>
    <property type="match status" value="1"/>
</dbReference>
<dbReference type="InterPro" id="IPR026634">
    <property type="entry name" value="TPST-like"/>
</dbReference>
<protein>
    <submittedName>
        <fullName evidence="2">Sulfotransferase</fullName>
    </submittedName>
</protein>
<organism evidence="2 3">
    <name type="scientific">Motilimonas cestriensis</name>
    <dbReference type="NCBI Taxonomy" id="2742685"/>
    <lineage>
        <taxon>Bacteria</taxon>
        <taxon>Pseudomonadati</taxon>
        <taxon>Pseudomonadota</taxon>
        <taxon>Gammaproteobacteria</taxon>
        <taxon>Alteromonadales</taxon>
        <taxon>Alteromonadales genera incertae sedis</taxon>
        <taxon>Motilimonas</taxon>
    </lineage>
</organism>
<accession>A0ABS8W5G9</accession>
<keyword evidence="3" id="KW-1185">Reference proteome</keyword>
<sequence>MDSNILQKLTSADYLHKNLTALKQEIKGQWWQLTQPNTPDPIFIIGCSRSGTTVTFETLGESNEVVSLGYETPQLWHQLHGPAHNQWHSEAATAEDAQPAHRDAYFKHYYQRLSHGQILDKTCINILRLPYLYQLFPNAKFVYLYRNGRDNISSLMDGWRNNNHFGLNQFLGESPEPVNIEQGEFDQWHFFLPPQWRNYNQSSLAEVCAMQWLTANSLALEAKQIIPAQQWIELKYEQFIAQPVAQISRVCQQLELSFNPQMQQHCEHLSSRPTSMVSGEPEPEKWKKRNYDAIVSIQDTIAPLMQKLGYE</sequence>
<gene>
    <name evidence="2" type="ORF">K6Y31_05255</name>
</gene>
<keyword evidence="1" id="KW-0808">Transferase</keyword>
<reference evidence="2 3" key="1">
    <citation type="journal article" date="2022" name="Environ. Microbiol. Rep.">
        <title>Eco-phylogenetic analyses reveal divergent evolution of vitamin B12 metabolism in the marine bacterial family 'Psychromonadaceae'.</title>
        <authorList>
            <person name="Jin X."/>
            <person name="Yang Y."/>
            <person name="Cao H."/>
            <person name="Gao B."/>
            <person name="Zhao Z."/>
        </authorList>
    </citation>
    <scope>NUCLEOTIDE SEQUENCE [LARGE SCALE GENOMIC DNA]</scope>
    <source>
        <strain evidence="2 3">MKS20</strain>
    </source>
</reference>
<dbReference type="Proteomes" id="UP001201273">
    <property type="component" value="Unassembled WGS sequence"/>
</dbReference>
<evidence type="ECO:0000256" key="1">
    <source>
        <dbReference type="ARBA" id="ARBA00022679"/>
    </source>
</evidence>
<evidence type="ECO:0000313" key="3">
    <source>
        <dbReference type="Proteomes" id="UP001201273"/>
    </source>
</evidence>